<feature type="compositionally biased region" description="Low complexity" evidence="1">
    <location>
        <begin position="270"/>
        <end position="287"/>
    </location>
</feature>
<dbReference type="AlphaFoldDB" id="A0A9P8V115"/>
<feature type="compositionally biased region" description="Acidic residues" evidence="1">
    <location>
        <begin position="150"/>
        <end position="159"/>
    </location>
</feature>
<gene>
    <name evidence="2" type="ORF">F5X68DRAFT_237332</name>
</gene>
<reference evidence="2" key="1">
    <citation type="journal article" date="2021" name="Nat. Commun.">
        <title>Genetic determinants of endophytism in the Arabidopsis root mycobiome.</title>
        <authorList>
            <person name="Mesny F."/>
            <person name="Miyauchi S."/>
            <person name="Thiergart T."/>
            <person name="Pickel B."/>
            <person name="Atanasova L."/>
            <person name="Karlsson M."/>
            <person name="Huettel B."/>
            <person name="Barry K.W."/>
            <person name="Haridas S."/>
            <person name="Chen C."/>
            <person name="Bauer D."/>
            <person name="Andreopoulos W."/>
            <person name="Pangilinan J."/>
            <person name="LaButti K."/>
            <person name="Riley R."/>
            <person name="Lipzen A."/>
            <person name="Clum A."/>
            <person name="Drula E."/>
            <person name="Henrissat B."/>
            <person name="Kohler A."/>
            <person name="Grigoriev I.V."/>
            <person name="Martin F.M."/>
            <person name="Hacquard S."/>
        </authorList>
    </citation>
    <scope>NUCLEOTIDE SEQUENCE</scope>
    <source>
        <strain evidence="2">MPI-SDFR-AT-0117</strain>
    </source>
</reference>
<dbReference type="EMBL" id="JAGSXJ010000041">
    <property type="protein sequence ID" value="KAH6663931.1"/>
    <property type="molecule type" value="Genomic_DNA"/>
</dbReference>
<evidence type="ECO:0000313" key="3">
    <source>
        <dbReference type="Proteomes" id="UP000770015"/>
    </source>
</evidence>
<feature type="region of interest" description="Disordered" evidence="1">
    <location>
        <begin position="242"/>
        <end position="309"/>
    </location>
</feature>
<feature type="region of interest" description="Disordered" evidence="1">
    <location>
        <begin position="99"/>
        <end position="159"/>
    </location>
</feature>
<protein>
    <submittedName>
        <fullName evidence="2">Uncharacterized protein</fullName>
    </submittedName>
</protein>
<comment type="caution">
    <text evidence="2">The sequence shown here is derived from an EMBL/GenBank/DDBJ whole genome shotgun (WGS) entry which is preliminary data.</text>
</comment>
<evidence type="ECO:0000256" key="1">
    <source>
        <dbReference type="SAM" id="MobiDB-lite"/>
    </source>
</evidence>
<dbReference type="Proteomes" id="UP000770015">
    <property type="component" value="Unassembled WGS sequence"/>
</dbReference>
<feature type="compositionally biased region" description="Acidic residues" evidence="1">
    <location>
        <begin position="246"/>
        <end position="258"/>
    </location>
</feature>
<feature type="compositionally biased region" description="Polar residues" evidence="1">
    <location>
        <begin position="128"/>
        <end position="149"/>
    </location>
</feature>
<proteinExistence type="predicted"/>
<accession>A0A9P8V115</accession>
<organism evidence="2 3">
    <name type="scientific">Plectosphaerella plurivora</name>
    <dbReference type="NCBI Taxonomy" id="936078"/>
    <lineage>
        <taxon>Eukaryota</taxon>
        <taxon>Fungi</taxon>
        <taxon>Dikarya</taxon>
        <taxon>Ascomycota</taxon>
        <taxon>Pezizomycotina</taxon>
        <taxon>Sordariomycetes</taxon>
        <taxon>Hypocreomycetidae</taxon>
        <taxon>Glomerellales</taxon>
        <taxon>Plectosphaerellaceae</taxon>
        <taxon>Plectosphaerella</taxon>
    </lineage>
</organism>
<name>A0A9P8V115_9PEZI</name>
<sequence length="309" mass="35512">MAFQPRHNSHSRPQKTREMIFSWADGVNLNDYMSSQQERAWKEARQIREHNNQVEQEREMFLLGWRYPSTDIWSIHPHVRNLHFHAHGESNIVWARQRREGRPSLESEASGNGGPGRNALGKRKFQGHNANSNKVGESSRSQITQPNTSDNDDDDEDDNESFIARRTRHSLAEQYDFLAVNNLTRVSRHIPHPEDPDYETANMAAVWARRAYEPRIFDSGEEEYDADWEKSSASFTENYYFRFSDTDDEEDEDEEERDLETNNSTVVNPTSSLDSLSGYSSGSTESTAFTSVFSSSEEDEGYFSSASSV</sequence>
<keyword evidence="3" id="KW-1185">Reference proteome</keyword>
<evidence type="ECO:0000313" key="2">
    <source>
        <dbReference type="EMBL" id="KAH6663931.1"/>
    </source>
</evidence>